<reference evidence="1" key="1">
    <citation type="submission" date="2021-01" db="EMBL/GenBank/DDBJ databases">
        <authorList>
            <consortium name="Genoscope - CEA"/>
            <person name="William W."/>
        </authorList>
    </citation>
    <scope>NUCLEOTIDE SEQUENCE</scope>
</reference>
<gene>
    <name evidence="1" type="ORF">PSON_ATCC_30995.1.T3760005</name>
</gene>
<protein>
    <submittedName>
        <fullName evidence="1">Uncharacterized protein</fullName>
    </submittedName>
</protein>
<evidence type="ECO:0000313" key="2">
    <source>
        <dbReference type="Proteomes" id="UP000692954"/>
    </source>
</evidence>
<sequence length="151" mass="18167">MQNNLHMDEDMKQFIQLHLESFQINPVVQILQVPLPLLHVQPWLGSLLIILNSTNYREISLSFQLLFDNLRIDFSFIIYLDIMQYHFIKQKKLVIIQLCNQLVLQNIESFILQLLALQQSVLRKSDQTMFKNHNYNQQLIWLHKLFDLFEK</sequence>
<dbReference type="AlphaFoldDB" id="A0A8S1RUI1"/>
<proteinExistence type="predicted"/>
<dbReference type="Proteomes" id="UP000692954">
    <property type="component" value="Unassembled WGS sequence"/>
</dbReference>
<comment type="caution">
    <text evidence="1">The sequence shown here is derived from an EMBL/GenBank/DDBJ whole genome shotgun (WGS) entry which is preliminary data.</text>
</comment>
<keyword evidence="2" id="KW-1185">Reference proteome</keyword>
<name>A0A8S1RUI1_9CILI</name>
<dbReference type="EMBL" id="CAJJDN010000376">
    <property type="protein sequence ID" value="CAD8131110.1"/>
    <property type="molecule type" value="Genomic_DNA"/>
</dbReference>
<evidence type="ECO:0000313" key="1">
    <source>
        <dbReference type="EMBL" id="CAD8131110.1"/>
    </source>
</evidence>
<accession>A0A8S1RUI1</accession>
<organism evidence="1 2">
    <name type="scientific">Paramecium sonneborni</name>
    <dbReference type="NCBI Taxonomy" id="65129"/>
    <lineage>
        <taxon>Eukaryota</taxon>
        <taxon>Sar</taxon>
        <taxon>Alveolata</taxon>
        <taxon>Ciliophora</taxon>
        <taxon>Intramacronucleata</taxon>
        <taxon>Oligohymenophorea</taxon>
        <taxon>Peniculida</taxon>
        <taxon>Parameciidae</taxon>
        <taxon>Paramecium</taxon>
    </lineage>
</organism>